<sequence length="103" mass="10803">MKANGATVVPEGRKVGLDPIATSCSAAPSMSLCHVLVNREADADLTGDIARQAAGIPTRGKQFHLWLNLKHQGMFGSKGLTLMAGSPVMMPLKPAEETPTFGT</sequence>
<keyword evidence="2" id="KW-1185">Reference proteome</keyword>
<reference evidence="2" key="1">
    <citation type="submission" date="2014-12" db="EMBL/GenBank/DDBJ databases">
        <title>Genome Sequence of Valsa Canker Pathogens Uncovers a Specific Adaption of Colonization on Woody Bark.</title>
        <authorList>
            <person name="Yin Z."/>
            <person name="Liu H."/>
            <person name="Gao X."/>
            <person name="Li Z."/>
            <person name="Song N."/>
            <person name="Ke X."/>
            <person name="Dai Q."/>
            <person name="Wu Y."/>
            <person name="Sun Y."/>
            <person name="Xu J.-R."/>
            <person name="Kang Z.K."/>
            <person name="Wang L."/>
            <person name="Huang L."/>
        </authorList>
    </citation>
    <scope>NUCLEOTIDE SEQUENCE [LARGE SCALE GENOMIC DNA]</scope>
    <source>
        <strain evidence="2">SXYL134</strain>
    </source>
</reference>
<proteinExistence type="predicted"/>
<organism evidence="1 2">
    <name type="scientific">Cytospora mali</name>
    <name type="common">Apple Valsa canker fungus</name>
    <name type="synonym">Valsa mali</name>
    <dbReference type="NCBI Taxonomy" id="578113"/>
    <lineage>
        <taxon>Eukaryota</taxon>
        <taxon>Fungi</taxon>
        <taxon>Dikarya</taxon>
        <taxon>Ascomycota</taxon>
        <taxon>Pezizomycotina</taxon>
        <taxon>Sordariomycetes</taxon>
        <taxon>Sordariomycetidae</taxon>
        <taxon>Diaporthales</taxon>
        <taxon>Cytosporaceae</taxon>
        <taxon>Cytospora</taxon>
    </lineage>
</organism>
<dbReference type="Proteomes" id="UP000078576">
    <property type="component" value="Unassembled WGS sequence"/>
</dbReference>
<dbReference type="AlphaFoldDB" id="A0A194URY1"/>
<evidence type="ECO:0000313" key="2">
    <source>
        <dbReference type="Proteomes" id="UP000078576"/>
    </source>
</evidence>
<dbReference type="EMBL" id="KN714673">
    <property type="protein sequence ID" value="KUI54435.1"/>
    <property type="molecule type" value="Genomic_DNA"/>
</dbReference>
<gene>
    <name evidence="1" type="ORF">VP1G_10678</name>
</gene>
<evidence type="ECO:0000313" key="1">
    <source>
        <dbReference type="EMBL" id="KUI54435.1"/>
    </source>
</evidence>
<protein>
    <submittedName>
        <fullName evidence="1">Uncharacterized protein</fullName>
    </submittedName>
</protein>
<name>A0A194URY1_CYTMA</name>
<accession>A0A194URY1</accession>